<feature type="compositionally biased region" description="Polar residues" evidence="1">
    <location>
        <begin position="249"/>
        <end position="259"/>
    </location>
</feature>
<protein>
    <recommendedName>
        <fullName evidence="4">Glycosyltransferase subfamily 4-like N-terminal domain-containing protein</fullName>
    </recommendedName>
</protein>
<proteinExistence type="predicted"/>
<keyword evidence="3" id="KW-1185">Reference proteome</keyword>
<evidence type="ECO:0000256" key="1">
    <source>
        <dbReference type="SAM" id="MobiDB-lite"/>
    </source>
</evidence>
<dbReference type="Proteomes" id="UP000019140">
    <property type="component" value="Unassembled WGS sequence"/>
</dbReference>
<evidence type="ECO:0000313" key="3">
    <source>
        <dbReference type="Proteomes" id="UP000019140"/>
    </source>
</evidence>
<dbReference type="EMBL" id="AZHX01000494">
    <property type="protein sequence ID" value="ETX07226.1"/>
    <property type="molecule type" value="Genomic_DNA"/>
</dbReference>
<comment type="caution">
    <text evidence="2">The sequence shown here is derived from an EMBL/GenBank/DDBJ whole genome shotgun (WGS) entry which is preliminary data.</text>
</comment>
<name>W4MBF2_9BACT</name>
<evidence type="ECO:0000313" key="2">
    <source>
        <dbReference type="EMBL" id="ETX07226.1"/>
    </source>
</evidence>
<dbReference type="Gene3D" id="3.40.50.2000">
    <property type="entry name" value="Glycogen Phosphorylase B"/>
    <property type="match status" value="2"/>
</dbReference>
<dbReference type="HOGENOM" id="CLU_1072354_0_0_7"/>
<evidence type="ECO:0008006" key="4">
    <source>
        <dbReference type="Google" id="ProtNLM"/>
    </source>
</evidence>
<organism evidence="2 3">
    <name type="scientific">Candidatus Entotheonella gemina</name>
    <dbReference type="NCBI Taxonomy" id="1429439"/>
    <lineage>
        <taxon>Bacteria</taxon>
        <taxon>Pseudomonadati</taxon>
        <taxon>Nitrospinota/Tectimicrobiota group</taxon>
        <taxon>Candidatus Tectimicrobiota</taxon>
        <taxon>Candidatus Entotheonellia</taxon>
        <taxon>Candidatus Entotheonellales</taxon>
        <taxon>Candidatus Entotheonellaceae</taxon>
        <taxon>Candidatus Entotheonella</taxon>
    </lineage>
</organism>
<accession>W4MBF2</accession>
<feature type="region of interest" description="Disordered" evidence="1">
    <location>
        <begin position="239"/>
        <end position="259"/>
    </location>
</feature>
<sequence>MNRTRVLLAAPLPPPTGGIAVWTDILLRHMGRHADLDIHHVDTALRWKKRVALNRGSRLIGGTLQAFWDIVRVGIALIRYRPHVLHLTTSAGFASIKDAAILYLTRRLGIAGYLHYHTSILGNSQLQGWQLRAAHLAMRFAFRVLILDDKTHSALQQRIPAPKLQILPNMIELERVDEVCIKMIRGTRKTTEAVLRCVYVGRVVPDKGIAEQVQACAQLRGVCLDIVGPVDDAYRQQSAAPCPRPGTRTMVTFSRPSRP</sequence>
<reference evidence="2 3" key="1">
    <citation type="journal article" date="2014" name="Nature">
        <title>An environmental bacterial taxon with a large and distinct metabolic repertoire.</title>
        <authorList>
            <person name="Wilson M.C."/>
            <person name="Mori T."/>
            <person name="Ruckert C."/>
            <person name="Uria A.R."/>
            <person name="Helf M.J."/>
            <person name="Takada K."/>
            <person name="Gernert C."/>
            <person name="Steffens U.A."/>
            <person name="Heycke N."/>
            <person name="Schmitt S."/>
            <person name="Rinke C."/>
            <person name="Helfrich E.J."/>
            <person name="Brachmann A.O."/>
            <person name="Gurgui C."/>
            <person name="Wakimoto T."/>
            <person name="Kracht M."/>
            <person name="Crusemann M."/>
            <person name="Hentschel U."/>
            <person name="Abe I."/>
            <person name="Matsunaga S."/>
            <person name="Kalinowski J."/>
            <person name="Takeyama H."/>
            <person name="Piel J."/>
        </authorList>
    </citation>
    <scope>NUCLEOTIDE SEQUENCE [LARGE SCALE GENOMIC DNA]</scope>
    <source>
        <strain evidence="3">TSY2</strain>
    </source>
</reference>
<dbReference type="SUPFAM" id="SSF53756">
    <property type="entry name" value="UDP-Glycosyltransferase/glycogen phosphorylase"/>
    <property type="match status" value="1"/>
</dbReference>
<gene>
    <name evidence="2" type="ORF">ETSY2_12400</name>
</gene>
<dbReference type="AlphaFoldDB" id="W4MBF2"/>